<feature type="domain" description="Type II secretion system protein GspF" evidence="7">
    <location>
        <begin position="174"/>
        <end position="299"/>
    </location>
</feature>
<keyword evidence="5 6" id="KW-0472">Membrane</keyword>
<sequence>MTAWSWPGAALGLVVGLGLLLVLWGIPTWRTPTLAMRVDPYVRDEPTPARPFGLLPHEQLRVHHLVDPLTRGLGRRFADLLGGEEVLRGRLLRAGLAPDVEGYRAQQLVLAVLLAAGGAGLGAALWSAGRASALAAPALAVVGAGAGMMLRDQLLSRSVAAREQRIITEFPTIAELLALAVAAGESPVAALDRVARLSRGELSRELERALAEARTGASLPTALEGLAEHTGIPSVARFVDGVIIAVERGTPLAEVLRAQAMDAREAARQQILAEGGRREILMMIPVVFFVLPVTIVFAMFPGLASLQVSL</sequence>
<accession>A0A212U198</accession>
<dbReference type="RefSeq" id="WP_088818626.1">
    <property type="nucleotide sequence ID" value="NZ_FYEZ01000002.1"/>
</dbReference>
<feature type="transmembrane region" description="Helical" evidence="6">
    <location>
        <begin position="108"/>
        <end position="126"/>
    </location>
</feature>
<evidence type="ECO:0000256" key="2">
    <source>
        <dbReference type="ARBA" id="ARBA00022475"/>
    </source>
</evidence>
<comment type="subcellular location">
    <subcellularLocation>
        <location evidence="1">Cell membrane</location>
        <topology evidence="1">Multi-pass membrane protein</topology>
    </subcellularLocation>
</comment>
<dbReference type="AlphaFoldDB" id="A0A212U198"/>
<proteinExistence type="predicted"/>
<keyword evidence="9" id="KW-1185">Reference proteome</keyword>
<dbReference type="GO" id="GO:0005886">
    <property type="term" value="C:plasma membrane"/>
    <property type="evidence" value="ECO:0007669"/>
    <property type="project" value="UniProtKB-SubCell"/>
</dbReference>
<evidence type="ECO:0000256" key="6">
    <source>
        <dbReference type="SAM" id="Phobius"/>
    </source>
</evidence>
<gene>
    <name evidence="8" type="ORF">SAMN05445756_1695</name>
</gene>
<dbReference type="InterPro" id="IPR018076">
    <property type="entry name" value="T2SS_GspF_dom"/>
</dbReference>
<keyword evidence="4 6" id="KW-1133">Transmembrane helix</keyword>
<evidence type="ECO:0000256" key="4">
    <source>
        <dbReference type="ARBA" id="ARBA00022989"/>
    </source>
</evidence>
<keyword evidence="3 6" id="KW-0812">Transmembrane</keyword>
<dbReference type="OrthoDB" id="5185234at2"/>
<dbReference type="EMBL" id="FYEZ01000002">
    <property type="protein sequence ID" value="SNC72019.1"/>
    <property type="molecule type" value="Genomic_DNA"/>
</dbReference>
<name>A0A212U198_9MICO</name>
<dbReference type="Proteomes" id="UP000198122">
    <property type="component" value="Unassembled WGS sequence"/>
</dbReference>
<reference evidence="8 9" key="1">
    <citation type="submission" date="2017-06" db="EMBL/GenBank/DDBJ databases">
        <authorList>
            <person name="Kim H.J."/>
            <person name="Triplett B.A."/>
        </authorList>
    </citation>
    <scope>NUCLEOTIDE SEQUENCE [LARGE SCALE GENOMIC DNA]</scope>
    <source>
        <strain evidence="8 9">DSM 22179</strain>
    </source>
</reference>
<evidence type="ECO:0000313" key="8">
    <source>
        <dbReference type="EMBL" id="SNC72019.1"/>
    </source>
</evidence>
<feature type="transmembrane region" description="Helical" evidence="6">
    <location>
        <begin position="6"/>
        <end position="26"/>
    </location>
</feature>
<evidence type="ECO:0000256" key="5">
    <source>
        <dbReference type="ARBA" id="ARBA00023136"/>
    </source>
</evidence>
<evidence type="ECO:0000259" key="7">
    <source>
        <dbReference type="Pfam" id="PF00482"/>
    </source>
</evidence>
<evidence type="ECO:0000256" key="1">
    <source>
        <dbReference type="ARBA" id="ARBA00004651"/>
    </source>
</evidence>
<dbReference type="PANTHER" id="PTHR35007:SF2">
    <property type="entry name" value="PILUS ASSEMBLE PROTEIN"/>
    <property type="match status" value="1"/>
</dbReference>
<protein>
    <submittedName>
        <fullName evidence="8">Tight adherence protein C</fullName>
    </submittedName>
</protein>
<evidence type="ECO:0000256" key="3">
    <source>
        <dbReference type="ARBA" id="ARBA00022692"/>
    </source>
</evidence>
<feature type="transmembrane region" description="Helical" evidence="6">
    <location>
        <begin position="280"/>
        <end position="300"/>
    </location>
</feature>
<organism evidence="8 9">
    <name type="scientific">Kytococcus aerolatus</name>
    <dbReference type="NCBI Taxonomy" id="592308"/>
    <lineage>
        <taxon>Bacteria</taxon>
        <taxon>Bacillati</taxon>
        <taxon>Actinomycetota</taxon>
        <taxon>Actinomycetes</taxon>
        <taxon>Micrococcales</taxon>
        <taxon>Kytococcaceae</taxon>
        <taxon>Kytococcus</taxon>
    </lineage>
</organism>
<evidence type="ECO:0000313" key="9">
    <source>
        <dbReference type="Proteomes" id="UP000198122"/>
    </source>
</evidence>
<dbReference type="PANTHER" id="PTHR35007">
    <property type="entry name" value="INTEGRAL MEMBRANE PROTEIN-RELATED"/>
    <property type="match status" value="1"/>
</dbReference>
<feature type="transmembrane region" description="Helical" evidence="6">
    <location>
        <begin position="132"/>
        <end position="150"/>
    </location>
</feature>
<dbReference type="Pfam" id="PF00482">
    <property type="entry name" value="T2SSF"/>
    <property type="match status" value="1"/>
</dbReference>
<keyword evidence="2" id="KW-1003">Cell membrane</keyword>